<sequence>MRKHLKIIEMNRATGGQRFANYLIDLLALFALNFVISLASMFLYEMTSAYFFYFYNNGGMVWEFLSGYVISTVYYFMWEYFSNGRTLGKIVTGTRAVSIDGEDASTTQIWYRSLCRLIPFNAFSFLGENGWHDTLSQTRVIDIKKYLADRQIKEEIEAIGTKEIA</sequence>
<evidence type="ECO:0000256" key="5">
    <source>
        <dbReference type="ARBA" id="ARBA00023136"/>
    </source>
</evidence>
<evidence type="ECO:0000313" key="9">
    <source>
        <dbReference type="Proteomes" id="UP000637299"/>
    </source>
</evidence>
<comment type="subcellular location">
    <subcellularLocation>
        <location evidence="1">Cell membrane</location>
        <topology evidence="1">Multi-pass membrane protein</topology>
    </subcellularLocation>
</comment>
<keyword evidence="4 6" id="KW-1133">Transmembrane helix</keyword>
<dbReference type="EMBL" id="JACYFS010000007">
    <property type="protein sequence ID" value="MBD8084181.1"/>
    <property type="molecule type" value="Genomic_DNA"/>
</dbReference>
<feature type="transmembrane region" description="Helical" evidence="6">
    <location>
        <begin position="64"/>
        <end position="81"/>
    </location>
</feature>
<comment type="caution">
    <text evidence="8">The sequence shown here is derived from an EMBL/GenBank/DDBJ whole genome shotgun (WGS) entry which is preliminary data.</text>
</comment>
<dbReference type="RefSeq" id="WP_191737965.1">
    <property type="nucleotide sequence ID" value="NZ_JACYFS010000007.1"/>
</dbReference>
<evidence type="ECO:0000256" key="6">
    <source>
        <dbReference type="SAM" id="Phobius"/>
    </source>
</evidence>
<gene>
    <name evidence="8" type="ORF">IC610_17350</name>
</gene>
<keyword evidence="3 6" id="KW-0812">Transmembrane</keyword>
<protein>
    <submittedName>
        <fullName evidence="8">RDD family protein</fullName>
    </submittedName>
</protein>
<reference evidence="8 9" key="1">
    <citation type="submission" date="2020-09" db="EMBL/GenBank/DDBJ databases">
        <title>Genome seq and assembly of Chryseobacterium sp.</title>
        <authorList>
            <person name="Chhetri G."/>
        </authorList>
    </citation>
    <scope>NUCLEOTIDE SEQUENCE [LARGE SCALE GENOMIC DNA]</scope>
    <source>
        <strain evidence="8 9">GCR10</strain>
    </source>
</reference>
<dbReference type="Pfam" id="PF06271">
    <property type="entry name" value="RDD"/>
    <property type="match status" value="1"/>
</dbReference>
<dbReference type="Proteomes" id="UP000637299">
    <property type="component" value="Unassembled WGS sequence"/>
</dbReference>
<evidence type="ECO:0000256" key="3">
    <source>
        <dbReference type="ARBA" id="ARBA00022692"/>
    </source>
</evidence>
<dbReference type="PANTHER" id="PTHR36115:SF4">
    <property type="entry name" value="MEMBRANE PROTEIN"/>
    <property type="match status" value="1"/>
</dbReference>
<organism evidence="8 9">
    <name type="scientific">Chryseobacterium caseinilyticum</name>
    <dbReference type="NCBI Taxonomy" id="2771428"/>
    <lineage>
        <taxon>Bacteria</taxon>
        <taxon>Pseudomonadati</taxon>
        <taxon>Bacteroidota</taxon>
        <taxon>Flavobacteriia</taxon>
        <taxon>Flavobacteriales</taxon>
        <taxon>Weeksellaceae</taxon>
        <taxon>Chryseobacterium group</taxon>
        <taxon>Chryseobacterium</taxon>
    </lineage>
</organism>
<keyword evidence="5 6" id="KW-0472">Membrane</keyword>
<evidence type="ECO:0000256" key="2">
    <source>
        <dbReference type="ARBA" id="ARBA00022475"/>
    </source>
</evidence>
<evidence type="ECO:0000256" key="4">
    <source>
        <dbReference type="ARBA" id="ARBA00022989"/>
    </source>
</evidence>
<evidence type="ECO:0000256" key="1">
    <source>
        <dbReference type="ARBA" id="ARBA00004651"/>
    </source>
</evidence>
<accession>A0ABR8ZFV0</accession>
<dbReference type="InterPro" id="IPR051791">
    <property type="entry name" value="Pra-immunoreactive"/>
</dbReference>
<evidence type="ECO:0000259" key="7">
    <source>
        <dbReference type="Pfam" id="PF06271"/>
    </source>
</evidence>
<proteinExistence type="predicted"/>
<feature type="transmembrane region" description="Helical" evidence="6">
    <location>
        <begin position="21"/>
        <end position="44"/>
    </location>
</feature>
<keyword evidence="2" id="KW-1003">Cell membrane</keyword>
<evidence type="ECO:0000313" key="8">
    <source>
        <dbReference type="EMBL" id="MBD8084181.1"/>
    </source>
</evidence>
<dbReference type="InterPro" id="IPR010432">
    <property type="entry name" value="RDD"/>
</dbReference>
<dbReference type="PANTHER" id="PTHR36115">
    <property type="entry name" value="PROLINE-RICH ANTIGEN HOMOLOG-RELATED"/>
    <property type="match status" value="1"/>
</dbReference>
<feature type="domain" description="RDD" evidence="7">
    <location>
        <begin position="13"/>
        <end position="126"/>
    </location>
</feature>
<keyword evidence="9" id="KW-1185">Reference proteome</keyword>
<name>A0ABR8ZFV0_9FLAO</name>